<evidence type="ECO:0000313" key="9">
    <source>
        <dbReference type="Proteomes" id="UP001374803"/>
    </source>
</evidence>
<proteinExistence type="predicted"/>
<evidence type="ECO:0000256" key="5">
    <source>
        <dbReference type="PROSITE-ProRule" id="PRU10141"/>
    </source>
</evidence>
<dbReference type="PROSITE" id="PS00108">
    <property type="entry name" value="PROTEIN_KINASE_ST"/>
    <property type="match status" value="1"/>
</dbReference>
<dbReference type="Proteomes" id="UP001374803">
    <property type="component" value="Chromosome"/>
</dbReference>
<keyword evidence="3 8" id="KW-0418">Kinase</keyword>
<name>A0ABZ2KXB1_9BACT</name>
<evidence type="ECO:0000256" key="4">
    <source>
        <dbReference type="ARBA" id="ARBA00022840"/>
    </source>
</evidence>
<reference evidence="8" key="1">
    <citation type="submission" date="2021-12" db="EMBL/GenBank/DDBJ databases">
        <title>Discovery of the Pendulisporaceae a myxobacterial family with distinct sporulation behavior and unique specialized metabolism.</title>
        <authorList>
            <person name="Garcia R."/>
            <person name="Popoff A."/>
            <person name="Bader C.D."/>
            <person name="Loehr J."/>
            <person name="Walesch S."/>
            <person name="Walt C."/>
            <person name="Boldt J."/>
            <person name="Bunk B."/>
            <person name="Haeckl F.J.F.P.J."/>
            <person name="Gunesch A.P."/>
            <person name="Birkelbach J."/>
            <person name="Nuebel U."/>
            <person name="Pietschmann T."/>
            <person name="Bach T."/>
            <person name="Mueller R."/>
        </authorList>
    </citation>
    <scope>NUCLEOTIDE SEQUENCE</scope>
    <source>
        <strain evidence="8">MSr11367</strain>
    </source>
</reference>
<evidence type="ECO:0000256" key="3">
    <source>
        <dbReference type="ARBA" id="ARBA00022777"/>
    </source>
</evidence>
<dbReference type="Pfam" id="PF00069">
    <property type="entry name" value="Pkinase"/>
    <property type="match status" value="1"/>
</dbReference>
<dbReference type="InterPro" id="IPR017441">
    <property type="entry name" value="Protein_kinase_ATP_BS"/>
</dbReference>
<dbReference type="PROSITE" id="PS00107">
    <property type="entry name" value="PROTEIN_KINASE_ATP"/>
    <property type="match status" value="1"/>
</dbReference>
<accession>A0ABZ2KXB1</accession>
<dbReference type="InterPro" id="IPR000719">
    <property type="entry name" value="Prot_kinase_dom"/>
</dbReference>
<dbReference type="CDD" id="cd14014">
    <property type="entry name" value="STKc_PknB_like"/>
    <property type="match status" value="1"/>
</dbReference>
<feature type="domain" description="Protein kinase" evidence="7">
    <location>
        <begin position="24"/>
        <end position="284"/>
    </location>
</feature>
<keyword evidence="1" id="KW-0808">Transferase</keyword>
<keyword evidence="9" id="KW-1185">Reference proteome</keyword>
<dbReference type="PANTHER" id="PTHR43289:SF34">
    <property type="entry name" value="SERINE_THREONINE-PROTEIN KINASE YBDM-RELATED"/>
    <property type="match status" value="1"/>
</dbReference>
<dbReference type="Gene3D" id="1.10.510.10">
    <property type="entry name" value="Transferase(Phosphotransferase) domain 1"/>
    <property type="match status" value="1"/>
</dbReference>
<gene>
    <name evidence="8" type="ORF">LVJ94_34160</name>
</gene>
<evidence type="ECO:0000259" key="7">
    <source>
        <dbReference type="PROSITE" id="PS50011"/>
    </source>
</evidence>
<dbReference type="PROSITE" id="PS50011">
    <property type="entry name" value="PROTEIN_KINASE_DOM"/>
    <property type="match status" value="1"/>
</dbReference>
<keyword evidence="8" id="KW-0723">Serine/threonine-protein kinase</keyword>
<dbReference type="GO" id="GO:0004674">
    <property type="term" value="F:protein serine/threonine kinase activity"/>
    <property type="evidence" value="ECO:0007669"/>
    <property type="project" value="UniProtKB-KW"/>
</dbReference>
<dbReference type="RefSeq" id="WP_394831570.1">
    <property type="nucleotide sequence ID" value="NZ_CP089929.1"/>
</dbReference>
<feature type="region of interest" description="Disordered" evidence="6">
    <location>
        <begin position="313"/>
        <end position="336"/>
    </location>
</feature>
<evidence type="ECO:0000256" key="6">
    <source>
        <dbReference type="SAM" id="MobiDB-lite"/>
    </source>
</evidence>
<dbReference type="Gene3D" id="3.30.200.20">
    <property type="entry name" value="Phosphorylase Kinase, domain 1"/>
    <property type="match status" value="1"/>
</dbReference>
<keyword evidence="4 5" id="KW-0067">ATP-binding</keyword>
<dbReference type="PANTHER" id="PTHR43289">
    <property type="entry name" value="MITOGEN-ACTIVATED PROTEIN KINASE KINASE KINASE 20-RELATED"/>
    <property type="match status" value="1"/>
</dbReference>
<sequence>MSFAHPYRPERALARLHQVIQGKYRIRRLLGIGGSSAVYAATHRNGHEVAIKFLLPHLIGDADMYQLFRREAYVANRVGHPGTVPVLDDDVDEHGSPFLIMPLLEGETLRARCKRAGNLPLAEACLFVADTLDVLASAHAKGIVHRDIKPENLFLTRAGDVRVMDFGIARRGDANATFTLAGRIVGTPAFMPPEQAMGDKSNLGPHSDCWAVGATLFYFLSGETVHVADTAGASLVAAATRHARPLASVARDVPSEVQSVVDRALAFEPARRWASARDMRDALVAAMETVSGESIADTRARVRAYVVADLAGAEDDPHDEETQLPRLRRSDDAESNLGEPEGRIVYCGDGVAVAQFGALCISIWLGGWLGGSFTVEQPFLADVLRDRTVRIGWLCVLGANVKPDEESLRRASADLEAYGDQVQCAAVVILGDGFQSEMNRSTFSGMAVILSNRMPAATFSSIPAALQWLARHMALGSVEKAERFIDDASQQLQRTRILDARSIDLSLPGGRVFHAVEGFATGQLGRVYISIWERGSSDIVVDPYMGIEEAMQREPDGIVLLCIVGSGVESSESSTRRAVASLALHGEGIRCVALVHDGEGAASDFSERIKSGVSLIVSNKLPIERFLSISAAIAWMTQQVPIGAIEETVERIEQLRRDVASARAR</sequence>
<dbReference type="InterPro" id="IPR011009">
    <property type="entry name" value="Kinase-like_dom_sf"/>
</dbReference>
<dbReference type="SUPFAM" id="SSF56112">
    <property type="entry name" value="Protein kinase-like (PK-like)"/>
    <property type="match status" value="1"/>
</dbReference>
<protein>
    <submittedName>
        <fullName evidence="8">Serine/threonine protein kinase</fullName>
    </submittedName>
</protein>
<evidence type="ECO:0000313" key="8">
    <source>
        <dbReference type="EMBL" id="WXB01949.1"/>
    </source>
</evidence>
<evidence type="ECO:0000256" key="2">
    <source>
        <dbReference type="ARBA" id="ARBA00022741"/>
    </source>
</evidence>
<evidence type="ECO:0000256" key="1">
    <source>
        <dbReference type="ARBA" id="ARBA00022679"/>
    </source>
</evidence>
<keyword evidence="2 5" id="KW-0547">Nucleotide-binding</keyword>
<dbReference type="EMBL" id="CP089983">
    <property type="protein sequence ID" value="WXB01949.1"/>
    <property type="molecule type" value="Genomic_DNA"/>
</dbReference>
<dbReference type="SMART" id="SM00220">
    <property type="entry name" value="S_TKc"/>
    <property type="match status" value="1"/>
</dbReference>
<feature type="compositionally biased region" description="Basic and acidic residues" evidence="6">
    <location>
        <begin position="320"/>
        <end position="332"/>
    </location>
</feature>
<organism evidence="8 9">
    <name type="scientific">Pendulispora rubella</name>
    <dbReference type="NCBI Taxonomy" id="2741070"/>
    <lineage>
        <taxon>Bacteria</taxon>
        <taxon>Pseudomonadati</taxon>
        <taxon>Myxococcota</taxon>
        <taxon>Myxococcia</taxon>
        <taxon>Myxococcales</taxon>
        <taxon>Sorangiineae</taxon>
        <taxon>Pendulisporaceae</taxon>
        <taxon>Pendulispora</taxon>
    </lineage>
</organism>
<feature type="binding site" evidence="5">
    <location>
        <position position="52"/>
    </location>
    <ligand>
        <name>ATP</name>
        <dbReference type="ChEBI" id="CHEBI:30616"/>
    </ligand>
</feature>
<dbReference type="InterPro" id="IPR008271">
    <property type="entry name" value="Ser/Thr_kinase_AS"/>
</dbReference>